<evidence type="ECO:0000256" key="4">
    <source>
        <dbReference type="SAM" id="MobiDB-lite"/>
    </source>
</evidence>
<dbReference type="Pfam" id="PF00724">
    <property type="entry name" value="Oxidored_FMN"/>
    <property type="match status" value="1"/>
</dbReference>
<evidence type="ECO:0000313" key="7">
    <source>
        <dbReference type="Proteomes" id="UP001319121"/>
    </source>
</evidence>
<evidence type="ECO:0000259" key="5">
    <source>
        <dbReference type="Pfam" id="PF00724"/>
    </source>
</evidence>
<evidence type="ECO:0000256" key="3">
    <source>
        <dbReference type="ARBA" id="ARBA00023002"/>
    </source>
</evidence>
<comment type="similarity">
    <text evidence="2">Belongs to the NADH:flavin oxidoreductase/NADH oxidase family.</text>
</comment>
<dbReference type="InterPro" id="IPR001155">
    <property type="entry name" value="OxRdtase_FMN_N"/>
</dbReference>
<name>A0AAN1W158_9PROT</name>
<dbReference type="Gene3D" id="3.20.20.70">
    <property type="entry name" value="Aldolase class I"/>
    <property type="match status" value="1"/>
</dbReference>
<dbReference type="PANTHER" id="PTHR22893">
    <property type="entry name" value="NADH OXIDOREDUCTASE-RELATED"/>
    <property type="match status" value="1"/>
</dbReference>
<dbReference type="AlphaFoldDB" id="A0AAN1W158"/>
<reference evidence="6 7" key="1">
    <citation type="submission" date="2019-03" db="EMBL/GenBank/DDBJ databases">
        <title>Complete genome sequence of Ferrigenium kumadai strain An22, a microaerophilic iron-oxidizing bacterium isolated from a paddy field soil.</title>
        <authorList>
            <person name="Watanabe T."/>
            <person name="Asakawa S."/>
        </authorList>
    </citation>
    <scope>NUCLEOTIDE SEQUENCE [LARGE SCALE GENOMIC DNA]</scope>
    <source>
        <strain evidence="6 7">An22</strain>
    </source>
</reference>
<organism evidence="6 7">
    <name type="scientific">Ferrigenium kumadai</name>
    <dbReference type="NCBI Taxonomy" id="1682490"/>
    <lineage>
        <taxon>Bacteria</taxon>
        <taxon>Pseudomonadati</taxon>
        <taxon>Pseudomonadota</taxon>
        <taxon>Betaproteobacteria</taxon>
        <taxon>Nitrosomonadales</taxon>
        <taxon>Gallionellaceae</taxon>
        <taxon>Ferrigenium</taxon>
    </lineage>
</organism>
<comment type="cofactor">
    <cofactor evidence="1">
        <name>FMN</name>
        <dbReference type="ChEBI" id="CHEBI:58210"/>
    </cofactor>
</comment>
<proteinExistence type="inferred from homology"/>
<evidence type="ECO:0000313" key="6">
    <source>
        <dbReference type="EMBL" id="BBJ00338.1"/>
    </source>
</evidence>
<dbReference type="Proteomes" id="UP001319121">
    <property type="component" value="Chromosome"/>
</dbReference>
<dbReference type="GO" id="GO:0005829">
    <property type="term" value="C:cytosol"/>
    <property type="evidence" value="ECO:0007669"/>
    <property type="project" value="UniProtKB-ARBA"/>
</dbReference>
<evidence type="ECO:0000256" key="1">
    <source>
        <dbReference type="ARBA" id="ARBA00001917"/>
    </source>
</evidence>
<dbReference type="InterPro" id="IPR045247">
    <property type="entry name" value="Oye-like"/>
</dbReference>
<gene>
    <name evidence="6" type="primary">morB</name>
    <name evidence="6" type="ORF">FGKAn22_20300</name>
</gene>
<evidence type="ECO:0000256" key="2">
    <source>
        <dbReference type="ARBA" id="ARBA00005979"/>
    </source>
</evidence>
<dbReference type="SUPFAM" id="SSF51395">
    <property type="entry name" value="FMN-linked oxidoreductases"/>
    <property type="match status" value="1"/>
</dbReference>
<sequence length="373" mass="40169">MYETVGFSHDFKRTKEHKMTTTLFTPAALGKLQLKNRIVMSPMTRSRAIGNVPNELMAKYYGMRAGAGLIITEGTSPSPNGLGYARIPGMYSDAQVQGWRLVTDAVHRDGGLIFIQLMHTGRVSHPANMPAGTRILAPSAIAAPGTMWTDSDGPQPQPAPVEMSEADIDHAIAEYAHSAKRAIEAGFDGIELHGANGYLIDQFLNTASNKRADRWGGSIENRIRFAVEVARACAAAIGAERIGMRVSPYGVFNGMAPDAEMDAMYERLMAELSGIGLAYIHVVDHSSMGAPEVSPVIKAKIRAGFKGKYILSGGYDLARANADLDAQRGDLVAFGRPFLANPDLVEKLRNGSPLAAPDPDTFYTPGEKGYTDL</sequence>
<dbReference type="CDD" id="cd02933">
    <property type="entry name" value="OYE_like_FMN"/>
    <property type="match status" value="1"/>
</dbReference>
<feature type="domain" description="NADH:flavin oxidoreductase/NADH oxidase N-terminal" evidence="5">
    <location>
        <begin position="23"/>
        <end position="353"/>
    </location>
</feature>
<dbReference type="FunFam" id="3.20.20.70:FF:000059">
    <property type="entry name" value="N-ethylmaleimide reductase, FMN-linked"/>
    <property type="match status" value="1"/>
</dbReference>
<dbReference type="EMBL" id="AP019536">
    <property type="protein sequence ID" value="BBJ00338.1"/>
    <property type="molecule type" value="Genomic_DNA"/>
</dbReference>
<feature type="region of interest" description="Disordered" evidence="4">
    <location>
        <begin position="350"/>
        <end position="373"/>
    </location>
</feature>
<dbReference type="GO" id="GO:0010181">
    <property type="term" value="F:FMN binding"/>
    <property type="evidence" value="ECO:0007669"/>
    <property type="project" value="InterPro"/>
</dbReference>
<keyword evidence="7" id="KW-1185">Reference proteome</keyword>
<dbReference type="KEGG" id="fku:FGKAn22_20300"/>
<keyword evidence="3" id="KW-0560">Oxidoreductase</keyword>
<dbReference type="InterPro" id="IPR013785">
    <property type="entry name" value="Aldolase_TIM"/>
</dbReference>
<dbReference type="PANTHER" id="PTHR22893:SF91">
    <property type="entry name" value="NADPH DEHYDROGENASE 2-RELATED"/>
    <property type="match status" value="1"/>
</dbReference>
<accession>A0AAN1W158</accession>
<dbReference type="GO" id="GO:0016628">
    <property type="term" value="F:oxidoreductase activity, acting on the CH-CH group of donors, NAD or NADP as acceptor"/>
    <property type="evidence" value="ECO:0007669"/>
    <property type="project" value="UniProtKB-ARBA"/>
</dbReference>
<protein>
    <submittedName>
        <fullName evidence="6">Alkene reductase</fullName>
    </submittedName>
</protein>